<dbReference type="InterPro" id="IPR053748">
    <property type="entry name" value="Host_DNA_Degrad_Endo"/>
</dbReference>
<evidence type="ECO:0008006" key="3">
    <source>
        <dbReference type="Google" id="ProtNLM"/>
    </source>
</evidence>
<dbReference type="RefSeq" id="WP_243549690.1">
    <property type="nucleotide sequence ID" value="NZ_CP094532.1"/>
</dbReference>
<dbReference type="Proteomes" id="UP000831460">
    <property type="component" value="Chromosome"/>
</dbReference>
<keyword evidence="2" id="KW-1185">Reference proteome</keyword>
<name>A0ABY4BXC9_9FLAO</name>
<gene>
    <name evidence="1" type="ORF">MTP09_00640</name>
</gene>
<dbReference type="Gene3D" id="3.40.1440.40">
    <property type="match status" value="1"/>
</dbReference>
<organism evidence="1 2">
    <name type="scientific">Chryseobacterium suipulveris</name>
    <dbReference type="NCBI Taxonomy" id="2929800"/>
    <lineage>
        <taxon>Bacteria</taxon>
        <taxon>Pseudomonadati</taxon>
        <taxon>Bacteroidota</taxon>
        <taxon>Flavobacteriia</taxon>
        <taxon>Flavobacteriales</taxon>
        <taxon>Weeksellaceae</taxon>
        <taxon>Chryseobacterium group</taxon>
        <taxon>Chryseobacterium</taxon>
    </lineage>
</organism>
<evidence type="ECO:0000313" key="2">
    <source>
        <dbReference type="Proteomes" id="UP000831460"/>
    </source>
</evidence>
<sequence length="154" mass="18602">MKHRQIITDEIREEYFSSLRDFLFEKSNRRKITMRRNACEENEAGVYCFFINGELGYVGESGCLKKRINDMLNTKNHSFRRSFGEHHFSTHKLYTKAHSKNGYCAELESLLTDKMKEELEFSFIAMDIGRKEFEEWLQDRYPDTKFFNKRKKRK</sequence>
<proteinExistence type="predicted"/>
<dbReference type="EMBL" id="CP094532">
    <property type="protein sequence ID" value="UOE41185.1"/>
    <property type="molecule type" value="Genomic_DNA"/>
</dbReference>
<evidence type="ECO:0000313" key="1">
    <source>
        <dbReference type="EMBL" id="UOE41185.1"/>
    </source>
</evidence>
<reference evidence="1 2" key="1">
    <citation type="submission" date="2022-03" db="EMBL/GenBank/DDBJ databases">
        <title>Chryseobacterium sp. isolated from particulate matters in swine house.</title>
        <authorList>
            <person name="Won M."/>
            <person name="Kim S.-J."/>
            <person name="Kwon S.-W."/>
        </authorList>
    </citation>
    <scope>NUCLEOTIDE SEQUENCE [LARGE SCALE GENOMIC DNA]</scope>
    <source>
        <strain evidence="1 2">SC2-2</strain>
    </source>
</reference>
<protein>
    <recommendedName>
        <fullName evidence="3">GIY-YIG domain-containing protein</fullName>
    </recommendedName>
</protein>
<accession>A0ABY4BXC9</accession>